<evidence type="ECO:0000313" key="2">
    <source>
        <dbReference type="EMBL" id="KAJ4319014.1"/>
    </source>
</evidence>
<dbReference type="EMBL" id="JAPEUR010000131">
    <property type="protein sequence ID" value="KAJ4319014.1"/>
    <property type="molecule type" value="Genomic_DNA"/>
</dbReference>
<feature type="compositionally biased region" description="Low complexity" evidence="1">
    <location>
        <begin position="92"/>
        <end position="103"/>
    </location>
</feature>
<gene>
    <name evidence="2" type="ORF">N0V84_006552</name>
</gene>
<dbReference type="AlphaFoldDB" id="A0A9W8WBK1"/>
<evidence type="ECO:0000313" key="3">
    <source>
        <dbReference type="Proteomes" id="UP001140502"/>
    </source>
</evidence>
<dbReference type="OrthoDB" id="5418627at2759"/>
<feature type="region of interest" description="Disordered" evidence="1">
    <location>
        <begin position="80"/>
        <end position="103"/>
    </location>
</feature>
<dbReference type="Proteomes" id="UP001140502">
    <property type="component" value="Unassembled WGS sequence"/>
</dbReference>
<organism evidence="2 3">
    <name type="scientific">Fusarium piperis</name>
    <dbReference type="NCBI Taxonomy" id="1435070"/>
    <lineage>
        <taxon>Eukaryota</taxon>
        <taxon>Fungi</taxon>
        <taxon>Dikarya</taxon>
        <taxon>Ascomycota</taxon>
        <taxon>Pezizomycotina</taxon>
        <taxon>Sordariomycetes</taxon>
        <taxon>Hypocreomycetidae</taxon>
        <taxon>Hypocreales</taxon>
        <taxon>Nectriaceae</taxon>
        <taxon>Fusarium</taxon>
        <taxon>Fusarium solani species complex</taxon>
    </lineage>
</organism>
<sequence length="103" mass="11529">MEEARLVDDLSQRLSELEHKVQTFRHEVAADFLRYYHDLLRDIHPDVALRIRQSLAKSLPNYPDLTSALTSLDLEADSRAFARPGSGQRHLSPPTAASTTSGS</sequence>
<feature type="non-terminal residue" evidence="2">
    <location>
        <position position="103"/>
    </location>
</feature>
<accession>A0A9W8WBK1</accession>
<keyword evidence="3" id="KW-1185">Reference proteome</keyword>
<protein>
    <submittedName>
        <fullName evidence="2">Uncharacterized protein</fullName>
    </submittedName>
</protein>
<proteinExistence type="predicted"/>
<reference evidence="2" key="1">
    <citation type="submission" date="2022-10" db="EMBL/GenBank/DDBJ databases">
        <title>Tapping the CABI collections for fungal endophytes: first genome assemblies for Collariella, Neodidymelliopsis, Ascochyta clinopodiicola, Didymella pomorum, Didymosphaeria variabile, Neocosmospora piperis and Neocucurbitaria cava.</title>
        <authorList>
            <person name="Hill R."/>
        </authorList>
    </citation>
    <scope>NUCLEOTIDE SEQUENCE</scope>
    <source>
        <strain evidence="2">IMI 366586</strain>
    </source>
</reference>
<comment type="caution">
    <text evidence="2">The sequence shown here is derived from an EMBL/GenBank/DDBJ whole genome shotgun (WGS) entry which is preliminary data.</text>
</comment>
<evidence type="ECO:0000256" key="1">
    <source>
        <dbReference type="SAM" id="MobiDB-lite"/>
    </source>
</evidence>
<name>A0A9W8WBK1_9HYPO</name>